<proteinExistence type="predicted"/>
<evidence type="ECO:0000313" key="2">
    <source>
        <dbReference type="Proteomes" id="UP000272942"/>
    </source>
</evidence>
<dbReference type="EMBL" id="UZAN01061798">
    <property type="protein sequence ID" value="VDP93074.1"/>
    <property type="molecule type" value="Genomic_DNA"/>
</dbReference>
<dbReference type="WBParaSite" id="ECPE_0001584301-mRNA-1">
    <property type="protein sequence ID" value="ECPE_0001584301-mRNA-1"/>
    <property type="gene ID" value="ECPE_0001584301"/>
</dbReference>
<dbReference type="AlphaFoldDB" id="A0A183B9B8"/>
<reference evidence="3" key="1">
    <citation type="submission" date="2016-06" db="UniProtKB">
        <authorList>
            <consortium name="WormBaseParasite"/>
        </authorList>
    </citation>
    <scope>IDENTIFICATION</scope>
</reference>
<reference evidence="1 2" key="2">
    <citation type="submission" date="2018-11" db="EMBL/GenBank/DDBJ databases">
        <authorList>
            <consortium name="Pathogen Informatics"/>
        </authorList>
    </citation>
    <scope>NUCLEOTIDE SEQUENCE [LARGE SCALE GENOMIC DNA]</scope>
    <source>
        <strain evidence="1 2">Egypt</strain>
    </source>
</reference>
<organism evidence="3">
    <name type="scientific">Echinostoma caproni</name>
    <dbReference type="NCBI Taxonomy" id="27848"/>
    <lineage>
        <taxon>Eukaryota</taxon>
        <taxon>Metazoa</taxon>
        <taxon>Spiralia</taxon>
        <taxon>Lophotrochozoa</taxon>
        <taxon>Platyhelminthes</taxon>
        <taxon>Trematoda</taxon>
        <taxon>Digenea</taxon>
        <taxon>Plagiorchiida</taxon>
        <taxon>Echinostomata</taxon>
        <taxon>Echinostomatoidea</taxon>
        <taxon>Echinostomatidae</taxon>
        <taxon>Echinostoma</taxon>
    </lineage>
</organism>
<gene>
    <name evidence="1" type="ORF">ECPE_LOCUS15802</name>
</gene>
<sequence>MKYSDRLEEQMCDRLVADTNDLTLQRKLLEEKDLTFAEVRKICEQHGDLMKTTSNDAVTLFQWQKTRLRKLLEEKDLTFAEVRKICEQHGDLMKTTSNDAVTLFQWQKTRLN</sequence>
<accession>A0A183B9B8</accession>
<dbReference type="Proteomes" id="UP000272942">
    <property type="component" value="Unassembled WGS sequence"/>
</dbReference>
<evidence type="ECO:0000313" key="3">
    <source>
        <dbReference type="WBParaSite" id="ECPE_0001584301-mRNA-1"/>
    </source>
</evidence>
<protein>
    <submittedName>
        <fullName evidence="3">SAP domain-containing protein</fullName>
    </submittedName>
</protein>
<keyword evidence="2" id="KW-1185">Reference proteome</keyword>
<dbReference type="OrthoDB" id="10064127at2759"/>
<name>A0A183B9B8_9TREM</name>
<evidence type="ECO:0000313" key="1">
    <source>
        <dbReference type="EMBL" id="VDP93074.1"/>
    </source>
</evidence>